<dbReference type="Pfam" id="PF13511">
    <property type="entry name" value="DUF4124"/>
    <property type="match status" value="1"/>
</dbReference>
<feature type="signal peptide" evidence="2">
    <location>
        <begin position="1"/>
        <end position="20"/>
    </location>
</feature>
<accession>A0ABX0YF26</accession>
<comment type="caution">
    <text evidence="4">The sequence shown here is derived from an EMBL/GenBank/DDBJ whole genome shotgun (WGS) entry which is preliminary data.</text>
</comment>
<evidence type="ECO:0000256" key="1">
    <source>
        <dbReference type="SAM" id="MobiDB-lite"/>
    </source>
</evidence>
<sequence>MRPGVLLSLAMLCVAPCAWADAYKCTGPDGRVGFSFVPCPVMQGDTQWARKVQQARWVSANPEDAKPDVINKRATDILRASYRTKVRYTVHYLPGNAPAPVKAPKVKPKPLRCQQQTGHTACDGLARP</sequence>
<keyword evidence="2" id="KW-0732">Signal</keyword>
<gene>
    <name evidence="4" type="ORF">HBH25_14260</name>
</gene>
<evidence type="ECO:0000256" key="2">
    <source>
        <dbReference type="SAM" id="SignalP"/>
    </source>
</evidence>
<dbReference type="InterPro" id="IPR025392">
    <property type="entry name" value="DUF4124"/>
</dbReference>
<organism evidence="4 5">
    <name type="scientific">Pseudomonas quercus</name>
    <dbReference type="NCBI Taxonomy" id="2722792"/>
    <lineage>
        <taxon>Bacteria</taxon>
        <taxon>Pseudomonadati</taxon>
        <taxon>Pseudomonadota</taxon>
        <taxon>Gammaproteobacteria</taxon>
        <taxon>Pseudomonadales</taxon>
        <taxon>Pseudomonadaceae</taxon>
        <taxon>Pseudomonas</taxon>
    </lineage>
</organism>
<feature type="domain" description="DUF4124" evidence="3">
    <location>
        <begin position="9"/>
        <end position="52"/>
    </location>
</feature>
<name>A0ABX0YF26_9PSED</name>
<reference evidence="4 5" key="1">
    <citation type="submission" date="2020-03" db="EMBL/GenBank/DDBJ databases">
        <authorList>
            <person name="Wang L."/>
            <person name="He N."/>
            <person name="Li Y."/>
            <person name="Fang Y."/>
            <person name="Zhang F."/>
        </authorList>
    </citation>
    <scope>NUCLEOTIDE SEQUENCE [LARGE SCALE GENOMIC DNA]</scope>
    <source>
        <strain evidence="5">hsmgli-8</strain>
    </source>
</reference>
<feature type="chain" id="PRO_5045224652" evidence="2">
    <location>
        <begin position="21"/>
        <end position="128"/>
    </location>
</feature>
<evidence type="ECO:0000313" key="5">
    <source>
        <dbReference type="Proteomes" id="UP000746535"/>
    </source>
</evidence>
<proteinExistence type="predicted"/>
<evidence type="ECO:0000259" key="3">
    <source>
        <dbReference type="Pfam" id="PF13511"/>
    </source>
</evidence>
<evidence type="ECO:0000313" key="4">
    <source>
        <dbReference type="EMBL" id="NJP02009.1"/>
    </source>
</evidence>
<keyword evidence="5" id="KW-1185">Reference proteome</keyword>
<dbReference type="EMBL" id="JAAVJI010000008">
    <property type="protein sequence ID" value="NJP02009.1"/>
    <property type="molecule type" value="Genomic_DNA"/>
</dbReference>
<feature type="region of interest" description="Disordered" evidence="1">
    <location>
        <begin position="99"/>
        <end position="128"/>
    </location>
</feature>
<protein>
    <submittedName>
        <fullName evidence="4">DUF4124 domain-containing protein</fullName>
    </submittedName>
</protein>
<dbReference type="Proteomes" id="UP000746535">
    <property type="component" value="Unassembled WGS sequence"/>
</dbReference>